<dbReference type="EMBL" id="CAKOAT010263709">
    <property type="protein sequence ID" value="CAH8359245.1"/>
    <property type="molecule type" value="Genomic_DNA"/>
</dbReference>
<evidence type="ECO:0000313" key="2">
    <source>
        <dbReference type="Proteomes" id="UP001642260"/>
    </source>
</evidence>
<organism evidence="1 2">
    <name type="scientific">Eruca vesicaria subsp. sativa</name>
    <name type="common">Garden rocket</name>
    <name type="synonym">Eruca sativa</name>
    <dbReference type="NCBI Taxonomy" id="29727"/>
    <lineage>
        <taxon>Eukaryota</taxon>
        <taxon>Viridiplantae</taxon>
        <taxon>Streptophyta</taxon>
        <taxon>Embryophyta</taxon>
        <taxon>Tracheophyta</taxon>
        <taxon>Spermatophyta</taxon>
        <taxon>Magnoliopsida</taxon>
        <taxon>eudicotyledons</taxon>
        <taxon>Gunneridae</taxon>
        <taxon>Pentapetalae</taxon>
        <taxon>rosids</taxon>
        <taxon>malvids</taxon>
        <taxon>Brassicales</taxon>
        <taxon>Brassicaceae</taxon>
        <taxon>Brassiceae</taxon>
        <taxon>Eruca</taxon>
    </lineage>
</organism>
<dbReference type="Proteomes" id="UP001642260">
    <property type="component" value="Unassembled WGS sequence"/>
</dbReference>
<name>A0ABC8KJA6_ERUVS</name>
<proteinExistence type="predicted"/>
<dbReference type="AlphaFoldDB" id="A0ABC8KJA6"/>
<comment type="caution">
    <text evidence="1">The sequence shown here is derived from an EMBL/GenBank/DDBJ whole genome shotgun (WGS) entry which is preliminary data.</text>
</comment>
<keyword evidence="2" id="KW-1185">Reference proteome</keyword>
<sequence length="108" mass="12163">MSFDMLLLDEQAGYCRQTLVIRLSLSFSLSLLPKSRLGSTSQMALSQSLLCLSMLPQSSSITGSSWSLIRLREKVEFFDISLLCKSWLLWIMIGRVVATVIESCRLLL</sequence>
<reference evidence="1 2" key="1">
    <citation type="submission" date="2022-03" db="EMBL/GenBank/DDBJ databases">
        <authorList>
            <person name="Macdonald S."/>
            <person name="Ahmed S."/>
            <person name="Newling K."/>
        </authorList>
    </citation>
    <scope>NUCLEOTIDE SEQUENCE [LARGE SCALE GENOMIC DNA]</scope>
</reference>
<gene>
    <name evidence="1" type="ORF">ERUC_LOCUS25001</name>
</gene>
<accession>A0ABC8KJA6</accession>
<evidence type="ECO:0000313" key="1">
    <source>
        <dbReference type="EMBL" id="CAH8359245.1"/>
    </source>
</evidence>
<protein>
    <submittedName>
        <fullName evidence="1">Uncharacterized protein</fullName>
    </submittedName>
</protein>